<dbReference type="SFLD" id="SFLDG01082">
    <property type="entry name" value="B12-binding_domain_containing"/>
    <property type="match status" value="1"/>
</dbReference>
<organism evidence="7 8">
    <name type="scientific">Tangfeifania diversioriginum</name>
    <dbReference type="NCBI Taxonomy" id="1168035"/>
    <lineage>
        <taxon>Bacteria</taxon>
        <taxon>Pseudomonadati</taxon>
        <taxon>Bacteroidota</taxon>
        <taxon>Bacteroidia</taxon>
        <taxon>Marinilabiliales</taxon>
        <taxon>Prolixibacteraceae</taxon>
        <taxon>Tangfeifania</taxon>
    </lineage>
</organism>
<dbReference type="Gene3D" id="3.20.20.70">
    <property type="entry name" value="Aldolase class I"/>
    <property type="match status" value="1"/>
</dbReference>
<dbReference type="InterPro" id="IPR007197">
    <property type="entry name" value="rSAM"/>
</dbReference>
<dbReference type="GO" id="GO:0046872">
    <property type="term" value="F:metal ion binding"/>
    <property type="evidence" value="ECO:0007669"/>
    <property type="project" value="UniProtKB-KW"/>
</dbReference>
<dbReference type="InterPro" id="IPR058240">
    <property type="entry name" value="rSAM_sf"/>
</dbReference>
<dbReference type="AlphaFoldDB" id="A0A1M6I1S2"/>
<dbReference type="GO" id="GO:0051539">
    <property type="term" value="F:4 iron, 4 sulfur cluster binding"/>
    <property type="evidence" value="ECO:0007669"/>
    <property type="project" value="TreeGrafter"/>
</dbReference>
<name>A0A1M6I1S2_9BACT</name>
<feature type="domain" description="Radical SAM core" evidence="6">
    <location>
        <begin position="52"/>
        <end position="284"/>
    </location>
</feature>
<dbReference type="InterPro" id="IPR034505">
    <property type="entry name" value="Coproporphyrinogen-III_oxidase"/>
</dbReference>
<keyword evidence="4" id="KW-0408">Iron</keyword>
<dbReference type="PANTHER" id="PTHR13932:SF9">
    <property type="entry name" value="COPROPORPHYRINOGEN III OXIDASE"/>
    <property type="match status" value="1"/>
</dbReference>
<protein>
    <submittedName>
        <fullName evidence="7">Coproporphyrinogen III oxidase, anaerobic</fullName>
    </submittedName>
</protein>
<proteinExistence type="predicted"/>
<keyword evidence="8" id="KW-1185">Reference proteome</keyword>
<dbReference type="Proteomes" id="UP000184050">
    <property type="component" value="Unassembled WGS sequence"/>
</dbReference>
<evidence type="ECO:0000313" key="8">
    <source>
        <dbReference type="Proteomes" id="UP000184050"/>
    </source>
</evidence>
<dbReference type="EMBL" id="FQZE01000015">
    <property type="protein sequence ID" value="SHJ28378.1"/>
    <property type="molecule type" value="Genomic_DNA"/>
</dbReference>
<dbReference type="CDD" id="cd01335">
    <property type="entry name" value="Radical_SAM"/>
    <property type="match status" value="1"/>
</dbReference>
<dbReference type="InterPro" id="IPR006638">
    <property type="entry name" value="Elp3/MiaA/NifB-like_rSAM"/>
</dbReference>
<evidence type="ECO:0000256" key="1">
    <source>
        <dbReference type="ARBA" id="ARBA00001966"/>
    </source>
</evidence>
<keyword evidence="5" id="KW-0411">Iron-sulfur</keyword>
<keyword evidence="3" id="KW-0479">Metal-binding</keyword>
<dbReference type="PANTHER" id="PTHR13932">
    <property type="entry name" value="COPROPORPHYRINIGEN III OXIDASE"/>
    <property type="match status" value="1"/>
</dbReference>
<dbReference type="OrthoDB" id="9808022at2"/>
<dbReference type="STRING" id="1168035.SAMN05444280_11551"/>
<evidence type="ECO:0000256" key="3">
    <source>
        <dbReference type="ARBA" id="ARBA00022723"/>
    </source>
</evidence>
<dbReference type="SMART" id="SM00729">
    <property type="entry name" value="Elp3"/>
    <property type="match status" value="1"/>
</dbReference>
<keyword evidence="2" id="KW-0949">S-adenosyl-L-methionine</keyword>
<dbReference type="Pfam" id="PF04055">
    <property type="entry name" value="Radical_SAM"/>
    <property type="match status" value="1"/>
</dbReference>
<reference evidence="7 8" key="1">
    <citation type="submission" date="2016-11" db="EMBL/GenBank/DDBJ databases">
        <authorList>
            <person name="Jaros S."/>
            <person name="Januszkiewicz K."/>
            <person name="Wedrychowicz H."/>
        </authorList>
    </citation>
    <scope>NUCLEOTIDE SEQUENCE [LARGE SCALE GENOMIC DNA]</scope>
    <source>
        <strain evidence="7 8">DSM 27063</strain>
    </source>
</reference>
<dbReference type="GO" id="GO:0003824">
    <property type="term" value="F:catalytic activity"/>
    <property type="evidence" value="ECO:0007669"/>
    <property type="project" value="InterPro"/>
</dbReference>
<evidence type="ECO:0000313" key="7">
    <source>
        <dbReference type="EMBL" id="SHJ28378.1"/>
    </source>
</evidence>
<comment type="cofactor">
    <cofactor evidence="1">
        <name>[4Fe-4S] cluster</name>
        <dbReference type="ChEBI" id="CHEBI:49883"/>
    </cofactor>
</comment>
<sequence>MKINNAAVAPSEPWTIFNNRMRSANQARHILPYKPVPHTERHHLLKSLFQNNSTLNDRVIYVHIPFCKSLCPFCIYSKQKMDYRETINAYCDTLLKQIQNVSASVWAQSAPFKAIFLGGGTPTAIPAENLTEIIRSIRKYYPLTTDCEITVESTVSEITSELCAKLKYAGVNRISLGVQSFNTKIRKKLGRISNTEKILEALDTIKKSGFNNIAIDLIYMLEGQTMETWRNDLQLLSGAPINGCSIYPLITKPGNLKVPENLEQEYHFFAEADNFLAELNGWKRFTPVQYGHSKNGNARYVTSHGQNADMLAFGTGAGGRIHNFMYLQGTAVNEFIKNGQNLTKAPMIGMVIDEKFLEFREIFGLSERMQLEKNGNVMAKQYFGDIIEDLIHAELVVEDENNWLLTKTGRFWAANISTLFSGRIAKLING</sequence>
<evidence type="ECO:0000256" key="2">
    <source>
        <dbReference type="ARBA" id="ARBA00022691"/>
    </source>
</evidence>
<dbReference type="SFLD" id="SFLDS00029">
    <property type="entry name" value="Radical_SAM"/>
    <property type="match status" value="1"/>
</dbReference>
<dbReference type="RefSeq" id="WP_073169267.1">
    <property type="nucleotide sequence ID" value="NZ_FQZE01000015.1"/>
</dbReference>
<dbReference type="PROSITE" id="PS51918">
    <property type="entry name" value="RADICAL_SAM"/>
    <property type="match status" value="1"/>
</dbReference>
<evidence type="ECO:0000259" key="6">
    <source>
        <dbReference type="PROSITE" id="PS51918"/>
    </source>
</evidence>
<dbReference type="GO" id="GO:0005737">
    <property type="term" value="C:cytoplasm"/>
    <property type="evidence" value="ECO:0007669"/>
    <property type="project" value="TreeGrafter"/>
</dbReference>
<gene>
    <name evidence="7" type="ORF">SAMN05444280_11551</name>
</gene>
<evidence type="ECO:0000256" key="5">
    <source>
        <dbReference type="ARBA" id="ARBA00023014"/>
    </source>
</evidence>
<dbReference type="InterPro" id="IPR013785">
    <property type="entry name" value="Aldolase_TIM"/>
</dbReference>
<dbReference type="GO" id="GO:0006779">
    <property type="term" value="P:porphyrin-containing compound biosynthetic process"/>
    <property type="evidence" value="ECO:0007669"/>
    <property type="project" value="TreeGrafter"/>
</dbReference>
<dbReference type="SUPFAM" id="SSF102114">
    <property type="entry name" value="Radical SAM enzymes"/>
    <property type="match status" value="1"/>
</dbReference>
<evidence type="ECO:0000256" key="4">
    <source>
        <dbReference type="ARBA" id="ARBA00023004"/>
    </source>
</evidence>
<dbReference type="SFLD" id="SFLDG01065">
    <property type="entry name" value="anaerobic_coproporphyrinogen-I"/>
    <property type="match status" value="1"/>
</dbReference>
<accession>A0A1M6I1S2</accession>